<dbReference type="SUPFAM" id="SSF56925">
    <property type="entry name" value="OMPA-like"/>
    <property type="match status" value="1"/>
</dbReference>
<sequence length="317" mass="33586">MKNAFYISGLACAALAGCSASYPSRSSDAAYLIGANGLEFASEAQSLEDIEGQVFSVTVARFVRDRETDESVIIVSNETVNLASGFTVRAADDITLTLDGEELTFVNGRATMASGQTIWAYLNYALDHSATGAFYSYQKYVPLFEGGAIDTEGYFAIGFQTDPDELVEFTGDLKYRGEYHGFGQLIDADGGLLIEELKTNGLISITVDFDHSSVSGVLNGVFDPEGDAQTYNMFFVDAPINGNSFAAAPDMDCQPGATCTSATSLGGSFYGPGGVEISGVIGFDETTEIEETLTRFVGAAGFSTTRNPPPPEEPGVD</sequence>
<name>A0A238J3C7_9RHOB</name>
<protein>
    <submittedName>
        <fullName evidence="2">Transferrin binding protein-like solute binding protein</fullName>
    </submittedName>
</protein>
<dbReference type="InterPro" id="IPR001677">
    <property type="entry name" value="TbpB_B_D"/>
</dbReference>
<gene>
    <name evidence="2" type="ORF">BOA8489_02595</name>
</gene>
<evidence type="ECO:0000313" key="3">
    <source>
        <dbReference type="Proteomes" id="UP000201838"/>
    </source>
</evidence>
<evidence type="ECO:0000259" key="1">
    <source>
        <dbReference type="Pfam" id="PF01298"/>
    </source>
</evidence>
<dbReference type="Proteomes" id="UP000201838">
    <property type="component" value="Unassembled WGS sequence"/>
</dbReference>
<feature type="domain" description="Transferrin-binding protein B C-lobe/N-lobe beta-barrel" evidence="1">
    <location>
        <begin position="170"/>
        <end position="287"/>
    </location>
</feature>
<evidence type="ECO:0000313" key="2">
    <source>
        <dbReference type="EMBL" id="SMX24470.1"/>
    </source>
</evidence>
<accession>A0A238J3C7</accession>
<dbReference type="Pfam" id="PF01298">
    <property type="entry name" value="TbpB_B_D"/>
    <property type="match status" value="1"/>
</dbReference>
<dbReference type="EMBL" id="FXXQ01000008">
    <property type="protein sequence ID" value="SMX24470.1"/>
    <property type="molecule type" value="Genomic_DNA"/>
</dbReference>
<reference evidence="2 3" key="1">
    <citation type="submission" date="2017-05" db="EMBL/GenBank/DDBJ databases">
        <authorList>
            <person name="Song R."/>
            <person name="Chenine A.L."/>
            <person name="Ruprecht R.M."/>
        </authorList>
    </citation>
    <scope>NUCLEOTIDE SEQUENCE [LARGE SCALE GENOMIC DNA]</scope>
    <source>
        <strain evidence="2 3">CECT 8489</strain>
    </source>
</reference>
<dbReference type="Gene3D" id="2.40.160.90">
    <property type="match status" value="1"/>
</dbReference>
<proteinExistence type="predicted"/>
<dbReference type="RefSeq" id="WP_141138292.1">
    <property type="nucleotide sequence ID" value="NZ_FXXQ01000008.1"/>
</dbReference>
<dbReference type="PROSITE" id="PS51257">
    <property type="entry name" value="PROKAR_LIPOPROTEIN"/>
    <property type="match status" value="1"/>
</dbReference>
<organism evidence="2 3">
    <name type="scientific">Boseongicola aestuarii</name>
    <dbReference type="NCBI Taxonomy" id="1470561"/>
    <lineage>
        <taxon>Bacteria</taxon>
        <taxon>Pseudomonadati</taxon>
        <taxon>Pseudomonadota</taxon>
        <taxon>Alphaproteobacteria</taxon>
        <taxon>Rhodobacterales</taxon>
        <taxon>Paracoccaceae</taxon>
        <taxon>Boseongicola</taxon>
    </lineage>
</organism>
<dbReference type="OrthoDB" id="7651366at2"/>
<dbReference type="InterPro" id="IPR011250">
    <property type="entry name" value="OMP/PagP_B-barrel"/>
</dbReference>
<dbReference type="AlphaFoldDB" id="A0A238J3C7"/>
<keyword evidence="3" id="KW-1185">Reference proteome</keyword>